<evidence type="ECO:0000256" key="4">
    <source>
        <dbReference type="ARBA" id="ARBA00021741"/>
    </source>
</evidence>
<evidence type="ECO:0000256" key="8">
    <source>
        <dbReference type="ARBA" id="ARBA00022692"/>
    </source>
</evidence>
<keyword evidence="15" id="KW-1185">Reference proteome</keyword>
<organism evidence="16">
    <name type="scientific">Soboliphyme baturini</name>
    <dbReference type="NCBI Taxonomy" id="241478"/>
    <lineage>
        <taxon>Eukaryota</taxon>
        <taxon>Metazoa</taxon>
        <taxon>Ecdysozoa</taxon>
        <taxon>Nematoda</taxon>
        <taxon>Enoplea</taxon>
        <taxon>Dorylaimia</taxon>
        <taxon>Dioctophymatida</taxon>
        <taxon>Dioctophymatoidea</taxon>
        <taxon>Soboliphymatidae</taxon>
        <taxon>Soboliphyme</taxon>
    </lineage>
</organism>
<dbReference type="GO" id="GO:0051119">
    <property type="term" value="F:sugar transmembrane transporter activity"/>
    <property type="evidence" value="ECO:0007669"/>
    <property type="project" value="InterPro"/>
</dbReference>
<evidence type="ECO:0000256" key="13">
    <source>
        <dbReference type="SAM" id="Phobius"/>
    </source>
</evidence>
<dbReference type="GO" id="GO:0005886">
    <property type="term" value="C:plasma membrane"/>
    <property type="evidence" value="ECO:0007669"/>
    <property type="project" value="UniProtKB-SubCell"/>
</dbReference>
<dbReference type="Gene3D" id="1.20.1280.290">
    <property type="match status" value="1"/>
</dbReference>
<name>A0A183ISF9_9BILA</name>
<evidence type="ECO:0000256" key="7">
    <source>
        <dbReference type="ARBA" id="ARBA00022597"/>
    </source>
</evidence>
<comment type="subcellular location">
    <subcellularLocation>
        <location evidence="1">Cell membrane</location>
        <topology evidence="1">Multi-pass membrane protein</topology>
    </subcellularLocation>
    <subcellularLocation>
        <location evidence="2">Golgi apparatus membrane</location>
        <topology evidence="2">Multi-pass membrane protein</topology>
    </subcellularLocation>
</comment>
<dbReference type="InterPro" id="IPR047664">
    <property type="entry name" value="SWEET"/>
</dbReference>
<accession>A0A183ISF9</accession>
<dbReference type="Pfam" id="PF03083">
    <property type="entry name" value="MtN3_slv"/>
    <property type="match status" value="1"/>
</dbReference>
<evidence type="ECO:0000256" key="12">
    <source>
        <dbReference type="ARBA" id="ARBA00023136"/>
    </source>
</evidence>
<dbReference type="OrthoDB" id="409725at2759"/>
<evidence type="ECO:0000256" key="2">
    <source>
        <dbReference type="ARBA" id="ARBA00004653"/>
    </source>
</evidence>
<evidence type="ECO:0000256" key="6">
    <source>
        <dbReference type="ARBA" id="ARBA00022475"/>
    </source>
</evidence>
<keyword evidence="9" id="KW-0677">Repeat</keyword>
<reference evidence="14 15" key="2">
    <citation type="submission" date="2018-11" db="EMBL/GenBank/DDBJ databases">
        <authorList>
            <consortium name="Pathogen Informatics"/>
        </authorList>
    </citation>
    <scope>NUCLEOTIDE SEQUENCE [LARGE SCALE GENOMIC DNA]</scope>
</reference>
<evidence type="ECO:0000256" key="1">
    <source>
        <dbReference type="ARBA" id="ARBA00004651"/>
    </source>
</evidence>
<evidence type="ECO:0000256" key="10">
    <source>
        <dbReference type="ARBA" id="ARBA00022989"/>
    </source>
</evidence>
<evidence type="ECO:0000256" key="9">
    <source>
        <dbReference type="ARBA" id="ARBA00022737"/>
    </source>
</evidence>
<evidence type="ECO:0000313" key="16">
    <source>
        <dbReference type="WBParaSite" id="SBAD_0000681101-mRNA-1"/>
    </source>
</evidence>
<protein>
    <recommendedName>
        <fullName evidence="4">Sugar transporter SWEET1</fullName>
    </recommendedName>
</protein>
<evidence type="ECO:0000256" key="3">
    <source>
        <dbReference type="ARBA" id="ARBA00007809"/>
    </source>
</evidence>
<dbReference type="FunFam" id="1.20.1280.290:FF:000004">
    <property type="entry name" value="Sugar transporter SWEET"/>
    <property type="match status" value="1"/>
</dbReference>
<dbReference type="InterPro" id="IPR004316">
    <property type="entry name" value="SWEET_rpt"/>
</dbReference>
<proteinExistence type="inferred from homology"/>
<keyword evidence="12 13" id="KW-0472">Membrane</keyword>
<evidence type="ECO:0000313" key="14">
    <source>
        <dbReference type="EMBL" id="VDP10289.1"/>
    </source>
</evidence>
<dbReference type="EMBL" id="UZAM01009853">
    <property type="protein sequence ID" value="VDP10289.1"/>
    <property type="molecule type" value="Genomic_DNA"/>
</dbReference>
<evidence type="ECO:0000256" key="5">
    <source>
        <dbReference type="ARBA" id="ARBA00022448"/>
    </source>
</evidence>
<dbReference type="PANTHER" id="PTHR10791">
    <property type="entry name" value="RAG1-ACTIVATING PROTEIN 1"/>
    <property type="match status" value="1"/>
</dbReference>
<dbReference type="Proteomes" id="UP000270296">
    <property type="component" value="Unassembled WGS sequence"/>
</dbReference>
<feature type="transmembrane region" description="Helical" evidence="13">
    <location>
        <begin position="59"/>
        <end position="78"/>
    </location>
</feature>
<keyword evidence="6" id="KW-1003">Cell membrane</keyword>
<evidence type="ECO:0000256" key="11">
    <source>
        <dbReference type="ARBA" id="ARBA00023034"/>
    </source>
</evidence>
<gene>
    <name evidence="14" type="ORF">SBAD_LOCUS6556</name>
</gene>
<keyword evidence="7" id="KW-0762">Sugar transport</keyword>
<keyword evidence="11" id="KW-0333">Golgi apparatus</keyword>
<sequence>VQLLAICVRDLVWCKTKGEEVFRTKSTRSLPFPLCVAGLAVSSQWFYYGVLVDDIFIKIPNAIGIILSLLQLSLFVIFRERIHAT</sequence>
<keyword evidence="10 13" id="KW-1133">Transmembrane helix</keyword>
<feature type="transmembrane region" description="Helical" evidence="13">
    <location>
        <begin position="30"/>
        <end position="47"/>
    </location>
</feature>
<dbReference type="WBParaSite" id="SBAD_0000681101-mRNA-1">
    <property type="protein sequence ID" value="SBAD_0000681101-mRNA-1"/>
    <property type="gene ID" value="SBAD_0000681101"/>
</dbReference>
<keyword evidence="5" id="KW-0813">Transport</keyword>
<dbReference type="PANTHER" id="PTHR10791:SF112">
    <property type="entry name" value="SUGAR TRANSPORTER SWEET1"/>
    <property type="match status" value="1"/>
</dbReference>
<reference evidence="16" key="1">
    <citation type="submission" date="2016-06" db="UniProtKB">
        <authorList>
            <consortium name="WormBaseParasite"/>
        </authorList>
    </citation>
    <scope>IDENTIFICATION</scope>
</reference>
<evidence type="ECO:0000313" key="15">
    <source>
        <dbReference type="Proteomes" id="UP000270296"/>
    </source>
</evidence>
<dbReference type="GO" id="GO:0000139">
    <property type="term" value="C:Golgi membrane"/>
    <property type="evidence" value="ECO:0007669"/>
    <property type="project" value="UniProtKB-SubCell"/>
</dbReference>
<comment type="similarity">
    <text evidence="3">Belongs to the SWEET sugar transporter family.</text>
</comment>
<keyword evidence="8 13" id="KW-0812">Transmembrane</keyword>
<dbReference type="AlphaFoldDB" id="A0A183ISF9"/>